<gene>
    <name evidence="2" type="ORF">V6N12_035947</name>
</gene>
<accession>A0ABR2EPL2</accession>
<evidence type="ECO:0000313" key="3">
    <source>
        <dbReference type="Proteomes" id="UP001472677"/>
    </source>
</evidence>
<organism evidence="2 3">
    <name type="scientific">Hibiscus sabdariffa</name>
    <name type="common">roselle</name>
    <dbReference type="NCBI Taxonomy" id="183260"/>
    <lineage>
        <taxon>Eukaryota</taxon>
        <taxon>Viridiplantae</taxon>
        <taxon>Streptophyta</taxon>
        <taxon>Embryophyta</taxon>
        <taxon>Tracheophyta</taxon>
        <taxon>Spermatophyta</taxon>
        <taxon>Magnoliopsida</taxon>
        <taxon>eudicotyledons</taxon>
        <taxon>Gunneridae</taxon>
        <taxon>Pentapetalae</taxon>
        <taxon>rosids</taxon>
        <taxon>malvids</taxon>
        <taxon>Malvales</taxon>
        <taxon>Malvaceae</taxon>
        <taxon>Malvoideae</taxon>
        <taxon>Hibiscus</taxon>
    </lineage>
</organism>
<proteinExistence type="predicted"/>
<dbReference type="EMBL" id="JBBPBM010000011">
    <property type="protein sequence ID" value="KAK8563811.1"/>
    <property type="molecule type" value="Genomic_DNA"/>
</dbReference>
<evidence type="ECO:0000313" key="2">
    <source>
        <dbReference type="EMBL" id="KAK8563811.1"/>
    </source>
</evidence>
<evidence type="ECO:0008006" key="4">
    <source>
        <dbReference type="Google" id="ProtNLM"/>
    </source>
</evidence>
<reference evidence="2 3" key="1">
    <citation type="journal article" date="2024" name="G3 (Bethesda)">
        <title>Genome assembly of Hibiscus sabdariffa L. provides insights into metabolisms of medicinal natural products.</title>
        <authorList>
            <person name="Kim T."/>
        </authorList>
    </citation>
    <scope>NUCLEOTIDE SEQUENCE [LARGE SCALE GENOMIC DNA]</scope>
    <source>
        <strain evidence="2">TK-2024</strain>
        <tissue evidence="2">Old leaves</tissue>
    </source>
</reference>
<evidence type="ECO:0000256" key="1">
    <source>
        <dbReference type="SAM" id="SignalP"/>
    </source>
</evidence>
<feature type="chain" id="PRO_5046734395" description="Glycine-rich protein" evidence="1">
    <location>
        <begin position="30"/>
        <end position="75"/>
    </location>
</feature>
<dbReference type="Proteomes" id="UP001472677">
    <property type="component" value="Unassembled WGS sequence"/>
</dbReference>
<name>A0ABR2EPL2_9ROSI</name>
<sequence length="75" mass="7703">MEKWMIPVIVAGGFLILMLLGLAVNLAGGGQYCGGHEVIDGVDAMNGVDGGVIGNDGGCFDFGDVTVFVMEVKLV</sequence>
<feature type="signal peptide" evidence="1">
    <location>
        <begin position="1"/>
        <end position="29"/>
    </location>
</feature>
<protein>
    <recommendedName>
        <fullName evidence="4">Glycine-rich protein</fullName>
    </recommendedName>
</protein>
<comment type="caution">
    <text evidence="2">The sequence shown here is derived from an EMBL/GenBank/DDBJ whole genome shotgun (WGS) entry which is preliminary data.</text>
</comment>
<keyword evidence="3" id="KW-1185">Reference proteome</keyword>
<keyword evidence="1" id="KW-0732">Signal</keyword>